<proteinExistence type="predicted"/>
<sequence>MAFSLDMANMVALFMGSVAYGINVVTFFTCMHALLRPHGRFKSIYTINLIMTVAALLMFTVATTDVGFILNHDVKMFVDDDIGTLPSVVGARSTWWTMAHMSTLVIQTFLGDAILIYRCFVVWNRRWVIITGPVILSLTGTACGIVTLALTSSTLRAPVKADITPFFTSLLALTLAGNFISSALIVFRIWRVSKRSSPYKTNLGQQDPLSRAIRITIEAGLLYTASALVMLVTFAIGHNSHIILARLIVQIIGITFNLLITRTRQRDVLSTSTATAPMIPLERLVIKTETYISRDPPDKGSRTSSRPRSASVYAGPGSPQTQEPTSSRSESSTDGIV</sequence>
<keyword evidence="2" id="KW-0472">Membrane</keyword>
<comment type="caution">
    <text evidence="3">The sequence shown here is derived from an EMBL/GenBank/DDBJ whole genome shotgun (WGS) entry which is preliminary data.</text>
</comment>
<protein>
    <submittedName>
        <fullName evidence="3">Uncharacterized protein</fullName>
    </submittedName>
</protein>
<name>A0A9P5YD55_9AGAR</name>
<dbReference type="EMBL" id="MU150245">
    <property type="protein sequence ID" value="KAF9465691.1"/>
    <property type="molecule type" value="Genomic_DNA"/>
</dbReference>
<feature type="region of interest" description="Disordered" evidence="1">
    <location>
        <begin position="292"/>
        <end position="337"/>
    </location>
</feature>
<evidence type="ECO:0000313" key="4">
    <source>
        <dbReference type="Proteomes" id="UP000807353"/>
    </source>
</evidence>
<evidence type="ECO:0000313" key="3">
    <source>
        <dbReference type="EMBL" id="KAF9465691.1"/>
    </source>
</evidence>
<feature type="transmembrane region" description="Helical" evidence="2">
    <location>
        <begin position="242"/>
        <end position="260"/>
    </location>
</feature>
<feature type="transmembrane region" description="Helical" evidence="2">
    <location>
        <begin position="211"/>
        <end position="236"/>
    </location>
</feature>
<feature type="transmembrane region" description="Helical" evidence="2">
    <location>
        <begin position="127"/>
        <end position="150"/>
    </location>
</feature>
<gene>
    <name evidence="3" type="ORF">BDZ94DRAFT_296824</name>
</gene>
<organism evidence="3 4">
    <name type="scientific">Collybia nuda</name>
    <dbReference type="NCBI Taxonomy" id="64659"/>
    <lineage>
        <taxon>Eukaryota</taxon>
        <taxon>Fungi</taxon>
        <taxon>Dikarya</taxon>
        <taxon>Basidiomycota</taxon>
        <taxon>Agaricomycotina</taxon>
        <taxon>Agaricomycetes</taxon>
        <taxon>Agaricomycetidae</taxon>
        <taxon>Agaricales</taxon>
        <taxon>Tricholomatineae</taxon>
        <taxon>Clitocybaceae</taxon>
        <taxon>Collybia</taxon>
    </lineage>
</organism>
<accession>A0A9P5YD55</accession>
<dbReference type="OrthoDB" id="3357408at2759"/>
<keyword evidence="2" id="KW-1133">Transmembrane helix</keyword>
<reference evidence="3" key="1">
    <citation type="submission" date="2020-11" db="EMBL/GenBank/DDBJ databases">
        <authorList>
            <consortium name="DOE Joint Genome Institute"/>
            <person name="Ahrendt S."/>
            <person name="Riley R."/>
            <person name="Andreopoulos W."/>
            <person name="Labutti K."/>
            <person name="Pangilinan J."/>
            <person name="Ruiz-Duenas F.J."/>
            <person name="Barrasa J.M."/>
            <person name="Sanchez-Garcia M."/>
            <person name="Camarero S."/>
            <person name="Miyauchi S."/>
            <person name="Serrano A."/>
            <person name="Linde D."/>
            <person name="Babiker R."/>
            <person name="Drula E."/>
            <person name="Ayuso-Fernandez I."/>
            <person name="Pacheco R."/>
            <person name="Padilla G."/>
            <person name="Ferreira P."/>
            <person name="Barriuso J."/>
            <person name="Kellner H."/>
            <person name="Castanera R."/>
            <person name="Alfaro M."/>
            <person name="Ramirez L."/>
            <person name="Pisabarro A.G."/>
            <person name="Kuo A."/>
            <person name="Tritt A."/>
            <person name="Lipzen A."/>
            <person name="He G."/>
            <person name="Yan M."/>
            <person name="Ng V."/>
            <person name="Cullen D."/>
            <person name="Martin F."/>
            <person name="Rosso M.-N."/>
            <person name="Henrissat B."/>
            <person name="Hibbett D."/>
            <person name="Martinez A.T."/>
            <person name="Grigoriev I.V."/>
        </authorList>
    </citation>
    <scope>NUCLEOTIDE SEQUENCE</scope>
    <source>
        <strain evidence="3">CBS 247.69</strain>
    </source>
</reference>
<keyword evidence="4" id="KW-1185">Reference proteome</keyword>
<keyword evidence="2" id="KW-0812">Transmembrane</keyword>
<dbReference type="AlphaFoldDB" id="A0A9P5YD55"/>
<feature type="transmembrane region" description="Helical" evidence="2">
    <location>
        <begin position="47"/>
        <end position="70"/>
    </location>
</feature>
<feature type="transmembrane region" description="Helical" evidence="2">
    <location>
        <begin position="12"/>
        <end position="35"/>
    </location>
</feature>
<feature type="transmembrane region" description="Helical" evidence="2">
    <location>
        <begin position="170"/>
        <end position="190"/>
    </location>
</feature>
<feature type="transmembrane region" description="Helical" evidence="2">
    <location>
        <begin position="95"/>
        <end position="115"/>
    </location>
</feature>
<evidence type="ECO:0000256" key="2">
    <source>
        <dbReference type="SAM" id="Phobius"/>
    </source>
</evidence>
<feature type="compositionally biased region" description="Polar residues" evidence="1">
    <location>
        <begin position="318"/>
        <end position="337"/>
    </location>
</feature>
<dbReference type="Proteomes" id="UP000807353">
    <property type="component" value="Unassembled WGS sequence"/>
</dbReference>
<evidence type="ECO:0000256" key="1">
    <source>
        <dbReference type="SAM" id="MobiDB-lite"/>
    </source>
</evidence>